<sequence length="273" mass="27521">MPLDDLRRVVYAPGVDEGDPRWTRAAAELGRRERASLAAAGDGADGTGDPGGAEDPPEDAGAPRDPSRRPLAWAAGALVVGLLGGAGIAAGIAAGRDGAAAPSAEATASPTPTDPADADAPEPPDPADVLSLLGTDIGGRSRGIALQDVLDRPREEADSPPRSPRGDVDLSSIRGVQTSVGLYVARTISADVCLLVYPWSGSPLEDDASPGSGILSCVSPAQLAASDLHVTWVADAPLRAFDGRIVMAGIELTAALAPDGTITLAFPAGQLAY</sequence>
<feature type="region of interest" description="Disordered" evidence="1">
    <location>
        <begin position="29"/>
        <end position="68"/>
    </location>
</feature>
<dbReference type="Proteomes" id="UP000239241">
    <property type="component" value="Unassembled WGS sequence"/>
</dbReference>
<keyword evidence="2" id="KW-1133">Transmembrane helix</keyword>
<proteinExistence type="predicted"/>
<comment type="caution">
    <text evidence="3">The sequence shown here is derived from an EMBL/GenBank/DDBJ whole genome shotgun (WGS) entry which is preliminary data.</text>
</comment>
<evidence type="ECO:0000313" key="4">
    <source>
        <dbReference type="Proteomes" id="UP000239241"/>
    </source>
</evidence>
<organism evidence="3 4">
    <name type="scientific">Clavibacter michiganensis</name>
    <dbReference type="NCBI Taxonomy" id="28447"/>
    <lineage>
        <taxon>Bacteria</taxon>
        <taxon>Bacillati</taxon>
        <taxon>Actinomycetota</taxon>
        <taxon>Actinomycetes</taxon>
        <taxon>Micrococcales</taxon>
        <taxon>Microbacteriaceae</taxon>
        <taxon>Clavibacter</taxon>
    </lineage>
</organism>
<accession>A0A2S5VUR0</accession>
<dbReference type="EMBL" id="PSXY01000009">
    <property type="protein sequence ID" value="PPF68330.1"/>
    <property type="molecule type" value="Genomic_DNA"/>
</dbReference>
<keyword evidence="2" id="KW-0472">Membrane</keyword>
<dbReference type="AlphaFoldDB" id="A0A2S5VUR0"/>
<evidence type="ECO:0000256" key="2">
    <source>
        <dbReference type="SAM" id="Phobius"/>
    </source>
</evidence>
<reference evidence="3 4" key="1">
    <citation type="submission" date="2018-02" db="EMBL/GenBank/DDBJ databases">
        <title>Bacteriophage NCPPB3778 and a type I-E CRISPR drive the evolution of the US Biological Select Agent, Rathayibacter toxicus.</title>
        <authorList>
            <person name="Davis E.W.II."/>
            <person name="Tabima J.F."/>
            <person name="Weisberg A.J."/>
            <person name="Lopes L.D."/>
            <person name="Wiseman M.S."/>
            <person name="Wiseman M.S."/>
            <person name="Pupko T."/>
            <person name="Belcher M.S."/>
            <person name="Sechler A.J."/>
            <person name="Tancos M.A."/>
            <person name="Schroeder B.K."/>
            <person name="Murray T.D."/>
            <person name="Luster D.G."/>
            <person name="Schneider W.L."/>
            <person name="Rogers E."/>
            <person name="Andreote F.D."/>
            <person name="Grunwald N.J."/>
            <person name="Putnam M.L."/>
            <person name="Chang J.H."/>
        </authorList>
    </citation>
    <scope>NUCLEOTIDE SEQUENCE [LARGE SCALE GENOMIC DNA]</scope>
    <source>
        <strain evidence="3 4">AY1B3</strain>
    </source>
</reference>
<feature type="transmembrane region" description="Helical" evidence="2">
    <location>
        <begin position="71"/>
        <end position="94"/>
    </location>
</feature>
<feature type="compositionally biased region" description="Basic and acidic residues" evidence="1">
    <location>
        <begin position="149"/>
        <end position="168"/>
    </location>
</feature>
<feature type="compositionally biased region" description="Low complexity" evidence="1">
    <location>
        <begin position="101"/>
        <end position="115"/>
    </location>
</feature>
<feature type="region of interest" description="Disordered" evidence="1">
    <location>
        <begin position="101"/>
        <end position="128"/>
    </location>
</feature>
<gene>
    <name evidence="3" type="ORF">C5E16_07460</name>
</gene>
<protein>
    <submittedName>
        <fullName evidence="3">Uncharacterized protein</fullName>
    </submittedName>
</protein>
<feature type="region of interest" description="Disordered" evidence="1">
    <location>
        <begin position="143"/>
        <end position="170"/>
    </location>
</feature>
<evidence type="ECO:0000256" key="1">
    <source>
        <dbReference type="SAM" id="MobiDB-lite"/>
    </source>
</evidence>
<keyword evidence="2" id="KW-0812">Transmembrane</keyword>
<name>A0A2S5VUR0_9MICO</name>
<evidence type="ECO:0000313" key="3">
    <source>
        <dbReference type="EMBL" id="PPF68330.1"/>
    </source>
</evidence>